<organism evidence="5 6">
    <name type="scientific">Sporolactobacillus putidus</name>
    <dbReference type="NCBI Taxonomy" id="492735"/>
    <lineage>
        <taxon>Bacteria</taxon>
        <taxon>Bacillati</taxon>
        <taxon>Bacillota</taxon>
        <taxon>Bacilli</taxon>
        <taxon>Bacillales</taxon>
        <taxon>Sporolactobacillaceae</taxon>
        <taxon>Sporolactobacillus</taxon>
    </lineage>
</organism>
<evidence type="ECO:0000259" key="4">
    <source>
        <dbReference type="Pfam" id="PF17853"/>
    </source>
</evidence>
<feature type="domain" description="CdaR GGDEF-like" evidence="4">
    <location>
        <begin position="287"/>
        <end position="418"/>
    </location>
</feature>
<evidence type="ECO:0000259" key="3">
    <source>
        <dbReference type="Pfam" id="PF13556"/>
    </source>
</evidence>
<dbReference type="InterPro" id="IPR012914">
    <property type="entry name" value="PucR_dom"/>
</dbReference>
<feature type="domain" description="PucR C-terminal helix-turn-helix" evidence="3">
    <location>
        <begin position="471"/>
        <end position="529"/>
    </location>
</feature>
<dbReference type="Gene3D" id="1.10.10.2840">
    <property type="entry name" value="PucR C-terminal helix-turn-helix domain"/>
    <property type="match status" value="1"/>
</dbReference>
<dbReference type="RefSeq" id="WP_188803745.1">
    <property type="nucleotide sequence ID" value="NZ_BMOK01000011.1"/>
</dbReference>
<feature type="domain" description="Purine catabolism PurC-like" evidence="2">
    <location>
        <begin position="5"/>
        <end position="124"/>
    </location>
</feature>
<proteinExistence type="inferred from homology"/>
<evidence type="ECO:0000313" key="6">
    <source>
        <dbReference type="Proteomes" id="UP000654670"/>
    </source>
</evidence>
<accession>A0A917S7F3</accession>
<name>A0A917S7F3_9BACL</name>
<protein>
    <submittedName>
        <fullName evidence="5">Purine catabolism regulatory protein</fullName>
    </submittedName>
</protein>
<sequence length="541" mass="62483">MKVSDLFQVENFKDFRIVAGAKGIDREIRNINMMDAPDIIDYLKPNDWLVTSGYHLQHDPKFVIELVRQMSARGCAALGIKTRRFMNDLPEEVIRLADELSFPLIDIPNRIPLVDIVNQTLTLILDARTKELQFAFDTHQRFTDHIMRGEGIDRLLRNLAGLIGFPAVLLDTYFKTIATSTETPELAEHLPPIEQSLFQQKTNYSSFSLIETHRTFTLFALYTYKRKRYFLLIAGEIPLSDRLLVLTVEQAANVLAFELMKDEALKQSDRKIRDAFFSNLVSGSFTTEEEIASRAREFHLSRKQTSVCVVGKLDMDNRAVTFTRFQMETGEVYEYLEGEMKALPFAGHFFVKDYVCVMLFEIGASLENGLRFLVPHLKRMQERVEQFFPHTLSFGLSNIFTDLFDIPSAYQEAVDALQSGLQMSRHSFIQIYQSKGITDVLRMIPTDDLQKLYQETFQNLAFPKKDEDQALFHTLYVYLESNCQISETAKKLFVHRNTVIYRIEKCENLLGKDLKDPDTTFQLRLAFRLRSLLDQQGTDGE</sequence>
<keyword evidence="6" id="KW-1185">Reference proteome</keyword>
<evidence type="ECO:0000259" key="2">
    <source>
        <dbReference type="Pfam" id="PF07905"/>
    </source>
</evidence>
<dbReference type="AlphaFoldDB" id="A0A917S7F3"/>
<reference evidence="5" key="1">
    <citation type="journal article" date="2014" name="Int. J. Syst. Evol. Microbiol.">
        <title>Complete genome sequence of Corynebacterium casei LMG S-19264T (=DSM 44701T), isolated from a smear-ripened cheese.</title>
        <authorList>
            <consortium name="US DOE Joint Genome Institute (JGI-PGF)"/>
            <person name="Walter F."/>
            <person name="Albersmeier A."/>
            <person name="Kalinowski J."/>
            <person name="Ruckert C."/>
        </authorList>
    </citation>
    <scope>NUCLEOTIDE SEQUENCE</scope>
    <source>
        <strain evidence="5">JCM 15325</strain>
    </source>
</reference>
<dbReference type="InterPro" id="IPR042070">
    <property type="entry name" value="PucR_C-HTH_sf"/>
</dbReference>
<dbReference type="PANTHER" id="PTHR33744:SF1">
    <property type="entry name" value="DNA-BINDING TRANSCRIPTIONAL ACTIVATOR ADER"/>
    <property type="match status" value="1"/>
</dbReference>
<dbReference type="InterPro" id="IPR025736">
    <property type="entry name" value="PucR_C-HTH_dom"/>
</dbReference>
<dbReference type="Pfam" id="PF07905">
    <property type="entry name" value="PucR"/>
    <property type="match status" value="1"/>
</dbReference>
<dbReference type="Pfam" id="PF13556">
    <property type="entry name" value="HTH_30"/>
    <property type="match status" value="1"/>
</dbReference>
<comment type="similarity">
    <text evidence="1">Belongs to the CdaR family.</text>
</comment>
<comment type="caution">
    <text evidence="5">The sequence shown here is derived from an EMBL/GenBank/DDBJ whole genome shotgun (WGS) entry which is preliminary data.</text>
</comment>
<dbReference type="PANTHER" id="PTHR33744">
    <property type="entry name" value="CARBOHYDRATE DIACID REGULATOR"/>
    <property type="match status" value="1"/>
</dbReference>
<gene>
    <name evidence="5" type="primary">pucR</name>
    <name evidence="5" type="ORF">GCM10007968_24390</name>
</gene>
<dbReference type="EMBL" id="BMOK01000011">
    <property type="protein sequence ID" value="GGL59545.1"/>
    <property type="molecule type" value="Genomic_DNA"/>
</dbReference>
<dbReference type="InterPro" id="IPR051448">
    <property type="entry name" value="CdaR-like_regulators"/>
</dbReference>
<reference evidence="5" key="2">
    <citation type="submission" date="2020-09" db="EMBL/GenBank/DDBJ databases">
        <authorList>
            <person name="Sun Q."/>
            <person name="Ohkuma M."/>
        </authorList>
    </citation>
    <scope>NUCLEOTIDE SEQUENCE</scope>
    <source>
        <strain evidence="5">JCM 15325</strain>
    </source>
</reference>
<evidence type="ECO:0000313" key="5">
    <source>
        <dbReference type="EMBL" id="GGL59545.1"/>
    </source>
</evidence>
<dbReference type="Pfam" id="PF17853">
    <property type="entry name" value="GGDEF_2"/>
    <property type="match status" value="1"/>
</dbReference>
<evidence type="ECO:0000256" key="1">
    <source>
        <dbReference type="ARBA" id="ARBA00006754"/>
    </source>
</evidence>
<dbReference type="Proteomes" id="UP000654670">
    <property type="component" value="Unassembled WGS sequence"/>
</dbReference>
<dbReference type="InterPro" id="IPR041522">
    <property type="entry name" value="CdaR_GGDEF"/>
</dbReference>